<keyword evidence="2" id="KW-1185">Reference proteome</keyword>
<dbReference type="SUPFAM" id="SSF52047">
    <property type="entry name" value="RNI-like"/>
    <property type="match status" value="1"/>
</dbReference>
<protein>
    <submittedName>
        <fullName evidence="1">Uncharacterized protein</fullName>
    </submittedName>
</protein>
<evidence type="ECO:0000313" key="2">
    <source>
        <dbReference type="Proteomes" id="UP000054007"/>
    </source>
</evidence>
<dbReference type="AlphaFoldDB" id="A0A0D7BJI7"/>
<sequence length="503" mass="57347">MSKDINRYTALPPSLRALVLTNDVPSSAQLLALAQILPSMTAQLDQLDADIARVQGELLRLTKSREDLAATIQDLQCSKHPVRTLPDDILRVIFEECVPWCRQDGISEESFPDHCSLDAVYAPWTISHVCRNWRAVATSYPLLWSTHHITARTTGATLERLQERIAVIHKRSESLPLRICISNDVDAPLFESLVGSCGRWKCARIDAKYLDFLATFQNREFPLLEGFSFCWNQYCEASIELDFAMPALRHLEYWFADFGDVSGVPCHQILVYKSIFSDLDYVHDMVNLQKLTVHRSTWYNDELVATPDNLPTTLAHLVHLEIIETSEFDDFITDYNEIFKRFDMPCLHTLVLDTCLPRIPTGLPSSLSNLTIIHQTTGNLDHIFSQLPRDLQQLHIGGYDPASVLEVLYARTHVLSRLQHLQLTVKYNSIGAILQNPTKDALESAKERNVPLLETLSIFFDKDAASREWTHKVRNSMLGEMIEDIEAHGTRVEYVVGEHYFRT</sequence>
<reference evidence="1 2" key="1">
    <citation type="journal article" date="2015" name="Fungal Genet. Biol.">
        <title>Evolution of novel wood decay mechanisms in Agaricales revealed by the genome sequences of Fistulina hepatica and Cylindrobasidium torrendii.</title>
        <authorList>
            <person name="Floudas D."/>
            <person name="Held B.W."/>
            <person name="Riley R."/>
            <person name="Nagy L.G."/>
            <person name="Koehler G."/>
            <person name="Ransdell A.S."/>
            <person name="Younus H."/>
            <person name="Chow J."/>
            <person name="Chiniquy J."/>
            <person name="Lipzen A."/>
            <person name="Tritt A."/>
            <person name="Sun H."/>
            <person name="Haridas S."/>
            <person name="LaButti K."/>
            <person name="Ohm R.A."/>
            <person name="Kues U."/>
            <person name="Blanchette R.A."/>
            <person name="Grigoriev I.V."/>
            <person name="Minto R.E."/>
            <person name="Hibbett D.S."/>
        </authorList>
    </citation>
    <scope>NUCLEOTIDE SEQUENCE [LARGE SCALE GENOMIC DNA]</scope>
    <source>
        <strain evidence="1 2">FP15055 ss-10</strain>
    </source>
</reference>
<dbReference type="EMBL" id="KN880465">
    <property type="protein sequence ID" value="KIY70652.1"/>
    <property type="molecule type" value="Genomic_DNA"/>
</dbReference>
<dbReference type="OrthoDB" id="3365698at2759"/>
<gene>
    <name evidence="1" type="ORF">CYLTODRAFT_451551</name>
</gene>
<evidence type="ECO:0000313" key="1">
    <source>
        <dbReference type="EMBL" id="KIY70652.1"/>
    </source>
</evidence>
<name>A0A0D7BJI7_9AGAR</name>
<proteinExistence type="predicted"/>
<organism evidence="1 2">
    <name type="scientific">Cylindrobasidium torrendii FP15055 ss-10</name>
    <dbReference type="NCBI Taxonomy" id="1314674"/>
    <lineage>
        <taxon>Eukaryota</taxon>
        <taxon>Fungi</taxon>
        <taxon>Dikarya</taxon>
        <taxon>Basidiomycota</taxon>
        <taxon>Agaricomycotina</taxon>
        <taxon>Agaricomycetes</taxon>
        <taxon>Agaricomycetidae</taxon>
        <taxon>Agaricales</taxon>
        <taxon>Marasmiineae</taxon>
        <taxon>Physalacriaceae</taxon>
        <taxon>Cylindrobasidium</taxon>
    </lineage>
</organism>
<dbReference type="Proteomes" id="UP000054007">
    <property type="component" value="Unassembled WGS sequence"/>
</dbReference>
<accession>A0A0D7BJI7</accession>